<reference evidence="1 2" key="1">
    <citation type="journal article" date="2015" name="Nature">
        <title>rRNA introns, odd ribosomes, and small enigmatic genomes across a large radiation of phyla.</title>
        <authorList>
            <person name="Brown C.T."/>
            <person name="Hug L.A."/>
            <person name="Thomas B.C."/>
            <person name="Sharon I."/>
            <person name="Castelle C.J."/>
            <person name="Singh A."/>
            <person name="Wilkins M.J."/>
            <person name="Williams K.H."/>
            <person name="Banfield J.F."/>
        </authorList>
    </citation>
    <scope>NUCLEOTIDE SEQUENCE [LARGE SCALE GENOMIC DNA]</scope>
</reference>
<evidence type="ECO:0000313" key="1">
    <source>
        <dbReference type="EMBL" id="KKU75942.1"/>
    </source>
</evidence>
<gene>
    <name evidence="1" type="ORF">UY01_C0001G0038</name>
</gene>
<name>A0A0G1T2G9_9BACT</name>
<accession>A0A0G1T2G9</accession>
<proteinExistence type="predicted"/>
<comment type="caution">
    <text evidence="1">The sequence shown here is derived from an EMBL/GenBank/DDBJ whole genome shotgun (WGS) entry which is preliminary data.</text>
</comment>
<dbReference type="EMBL" id="LCOJ01000001">
    <property type="protein sequence ID" value="KKU75942.1"/>
    <property type="molecule type" value="Genomic_DNA"/>
</dbReference>
<dbReference type="AlphaFoldDB" id="A0A0G1T2G9"/>
<organism evidence="1 2">
    <name type="scientific">Candidatus Nomurabacteria bacterium GW2011_GWB1_47_6</name>
    <dbReference type="NCBI Taxonomy" id="1618749"/>
    <lineage>
        <taxon>Bacteria</taxon>
        <taxon>Candidatus Nomuraibacteriota</taxon>
    </lineage>
</organism>
<evidence type="ECO:0000313" key="2">
    <source>
        <dbReference type="Proteomes" id="UP000034879"/>
    </source>
</evidence>
<protein>
    <submittedName>
        <fullName evidence="1">Uncharacterized protein</fullName>
    </submittedName>
</protein>
<sequence length="343" mass="39494">MKEALQGPNHSFAPEAQGADNSLSNLWLKERREGDPEVRFEIVFGPHRNSKDVEIIKDRFKGADIYIPESINWNENIEKMYSGLSHGLIKPEQAESSYPPEEKKGQFYLFGKETRKMIYGSGKEIVFVDVPDDHEMMDKYDILGDKLDTFFKIRDLGEAIKALREYLQFHAEIDKQREELILQQIPLRIREVLDKRKDLRAKPQVKVLLSLGARHTSLYPGLRNLGGEKQVSRTFPSNVMVMGFPEEAIRKIKFGRETVNSMSDEFLAKVALELSFYAYFSRSIQEKSTTEDTLKLGNQIRDIVKSFSTKDIEGVYNLIFKGRKFRDVVLEICRKKGIAVAGF</sequence>
<dbReference type="Proteomes" id="UP000034879">
    <property type="component" value="Unassembled WGS sequence"/>
</dbReference>